<accession>A0A9Q0S0U9</accession>
<dbReference type="OrthoDB" id="445152at2759"/>
<evidence type="ECO:0000256" key="1">
    <source>
        <dbReference type="ARBA" id="ARBA00022448"/>
    </source>
</evidence>
<dbReference type="EMBL" id="WJQU01000003">
    <property type="protein sequence ID" value="KAJ6640172.1"/>
    <property type="molecule type" value="Genomic_DNA"/>
</dbReference>
<keyword evidence="5" id="KW-1185">Reference proteome</keyword>
<evidence type="ECO:0000259" key="3">
    <source>
        <dbReference type="Pfam" id="PF12624"/>
    </source>
</evidence>
<reference evidence="4" key="1">
    <citation type="submission" date="2022-07" db="EMBL/GenBank/DDBJ databases">
        <authorList>
            <person name="Trinca V."/>
            <person name="Uliana J.V.C."/>
            <person name="Torres T.T."/>
            <person name="Ward R.J."/>
            <person name="Monesi N."/>
        </authorList>
    </citation>
    <scope>NUCLEOTIDE SEQUENCE</scope>
    <source>
        <strain evidence="4">HSMRA1968</strain>
        <tissue evidence="4">Whole embryos</tissue>
    </source>
</reference>
<dbReference type="Pfam" id="PF12624">
    <property type="entry name" value="VPS13_N"/>
    <property type="match status" value="1"/>
</dbReference>
<dbReference type="PANTHER" id="PTHR12517">
    <property type="entry name" value="VACUOLAR PROTEIN SORTING-ASSOCIATED PROTEIN 13B"/>
    <property type="match status" value="1"/>
</dbReference>
<comment type="caution">
    <text evidence="4">The sequence shown here is derived from an EMBL/GenBank/DDBJ whole genome shotgun (WGS) entry which is preliminary data.</text>
</comment>
<dbReference type="InterPro" id="IPR039782">
    <property type="entry name" value="VPS13B"/>
</dbReference>
<feature type="domain" description="Chorein N-terminal" evidence="3">
    <location>
        <begin position="5"/>
        <end position="231"/>
    </location>
</feature>
<evidence type="ECO:0000313" key="5">
    <source>
        <dbReference type="Proteomes" id="UP001151699"/>
    </source>
</evidence>
<dbReference type="Proteomes" id="UP001151699">
    <property type="component" value="Chromosome X"/>
</dbReference>
<protein>
    <submittedName>
        <fullName evidence="4">Vacuolar protein sorting-associated protein 13B</fullName>
    </submittedName>
</protein>
<sequence>MFRIESYITPIILSHIDKYVKDFRPQDAQVSLWGGEVVFQNLDVRLDVLEEELQLPFNFVSGHIHELTVKVPWTKIASEPIQITINTIEFVLKLKSDSSAPTPKRKKSTKNDVDQALPGYMASLVNKIANNISLKLHNIILKYVEEDIVVSMNIQLLSFDSADDNWKPAFIDISPTKVFLKKVISITDLTICLDKRNAMGKIDVCQEPILYRCSLQIRMLRKYNISSLHKSSLTRIDLFTESIELNISAQQYPMFIRLLVLAMTLKERSANVRQTDSVTEDENDEENGESMLLWAWNMLPSLFPVEDEDDDGDQKGHYLHAGLYVTNFSVTIKSQEITTDNIVHSTKKIKYHPILRMSVSGIYANVVTLGNRWFSMKGGISFIGVYPLGICTCGKKHNVSTILTSADVPFGHKLFLDDSLQDPNSPENKGENRNYDFSWDSYIAQPLDETTMTKTPAVSFDVVHFVEIPDDMSRSSILGSDLEYSNLSESFCVRCLVGTFNFKYCNSFIHIMDALKEYLDSYDYVPYVEDECPITLNQLSPPSTEDYDALMSDIPLKVFQLKIVHSVVEWIAEREESKIKIKNDKYLMPLLTFECQEINAKYTQPYYPKRLVHTACQLPSPAQKLLDNSYNKLFCDMKKLSVNVVCGLAKHNVFHIPSADITVNQLIKPEFWQKVSLPRLQGSVNIDKVILKFNKPQLILLRYLMQSLSTGYLSFHLFESSVLIDMHRKDLVILDLYLGRIFCSATKLEHTIGVTGSLQSFYAYTYTIKSMECMPEDQRFMAKSMISCTGNDAVEIVKFTCQLPIDLKNLVHPPMMNLCFHVIDINFDPVLFDFLDYQVEYLQRQETKAPKSPKRSFTSDKHPAISRKSVNRPESVHSSSEPTATMTLVYKPKSAKHPGTSSVDVLSLINICRCLVLQIELKELSIIVPDKPLTLLNPNSSLSSLQKKTPHINHIAFKLPSVIVKSSHVRNNTVDFEQKLPICIPDSVWNVEKDGFPWICSFSDLTCYTIQSNCKFELLTPLKSTISIALTRKLKDENLPVYDHSLAIYIDTEPMQFNFYEEQIMFLMSSIQAVTTILSTTFCIDERTDLPVLEICERSNNTNYHSDLKEFFGTAKTKSDNSSDETIQVEEEKLQSKLTTWIQWTLAKISLNFHSRSGDQSHKFSIELEDIITSIDKQDIYMKMKTKVGFLTGMCKTKSSLNEWERNDLLGLTTISEGLRDNLDTFIEITFTKAMISNVHTKWQTKKKENLNLNDAITEINVTMQRIDAKLDLVMLSTFMPIFGHLMSTQPNEPMPTTVTSVTDLPLVYFKSKGMRIFVPIQASNQSNVLILKIDSISVNPTVENPLIRKPVRCDIYSKAAQLRILNMPGSKVEDRQYEIVFNKISVGSGKWEEILRLMNPSESDSMYYENPAFDWNHKTEKPSIEVNAIFSNFNLAVQYAPCIVFKNVLVCGEAIEVNCLSDLIVDLTTDELLLFHNLQNNLINLMQSIPKLRESDAPANTQRKISKLPSENRSSRSKVFLKNERNMDHHLTDSGFESFERYSDLKYKKVKSRASVTKTEPKFVPFDVSFVGGKFNLNVFKVKKSESRKEHQRHPLFSVTLFQPNMLIAQSALDKTIQLSLFDLSFKLGADDAESEETFPITVFDTHKGNLNVLGIPPSLFMYKEYTTPSGDKNLDIHIDRPMRIHLSPIILEQLLSVNSVLQTYIGQGSAQPCHLKSSANKIQNIKSSLRDANRFNFSIAETDFDCSIPNEFSLKFYLSKMAVKLNIFDYPKRLTLDGYINSLVISMDRFVIVNPLTINTICILTQEQWKKTPLLICKISSPCLECNIAPQNIVQALKAMDAFMACLERALANNMSASSVSAHPVIDYSNLIQMRTPRLSSASNYSTEEHYQDDLRAGAFQFIDSDSDETLPLPYQIQITSKAGGIICWRYPQPRALHYIQMFPIPIYNPNNDNIKCRLEYYSEPHTAFMEYCEFALSEKEVQELRLPNIKVSSETWRILIFQPFVSIDGQYFQEENSSDDDENDEIPMLEKSLKVMGETLVTHNINDYLNKDSPSDVYHLNPRALVGCMRIDSIFCPQLVPNVQLVSDISHMSLTIKNNIKMSENSLKSVLGQYTAVGDVNDTHTVAKLNITKLNSHFCLYYDNKMTLQTSFVFSTSVVDYSLLILQPLIEEVNLQFYYENADDIKVHVVADELRIRYGISAGHSLAVTEQIWQQLLTKDVPHNVFVMRYVICNCTSVPLHFGQHLTEESIYLKPNECCLYAFRTDKLDQQLAFSFGENKWCPSDPLQVGRDDVQYLKIDEDKILTAKIEKISASQRRIVVKGQIELLNMSEQSFIVAYKNAKKKDDSVEFLLGGKMCTSIVQGSSAEKDYCMNLKLNGKCGKGWSGDIPLHKKAKNIPWLVKVPTTTSHHHYSFWVRIQSEPLPNQDVKNAQNQRIFITIWPLFVCRSLMVGNTTILDKSSEINYNLTGYGQSVELPMAAAYDTEHEIILNSNLPFTLSYKTIDPNSFFVIPEKLDSIQASSTDLEKIVEINWPCSREEELRWHRNLSGKEQPRPLFKCSPSRKLSCSLLLDLLPGCLFINSVGCDINLMNPAKSETCFIESNNVAVPFELLNSFSIEFQFDDIVKSSCYINLGNSRKSSSAPSYDLPDVGSVVLQLLTDNGISKFLLTSLNENGIRVIILSALFVVCNFSTQEFSFWAFCVSSKDKHSVSVGNAKTHSYAVPQNDKASSGNSKGIGILNFTNLSHLRKDLNANHLFNFFLAIQCNNLEFSMPFLLNKTVSRVSFCINTGEKFVPLSLSINEHQGQYFICIHDDVSPTIEFENRTELNLLMAQCDPNDSMKTPMEHIKDSHFDWLQNVPSNSTVFYTPPSINDHFPEKSDAEIAVFLACINTQMPNLKPKWSAPIRIYKSDEFFLDLPTHGDVKIITNCRRKMVKIVIENINYKMEFNVKDIRTKILHPSEDISTLRSQEKLEELFVDENVDISPNAVEALLPEVTTPKMSLKIDLYVKGFSITLYTDNENNTSTKAELIALYLDEIMFFYTEKVISNILLVPPNDEHFAPQERTMELGIRNFQIDNRLFPSGKFDFPVVLSAQNPHSQSLTTPSLFNIDELKAGTSSTSVCHLKIVFFCDDFSPEEIACKFQPIRAYVEDKYINYLLDFFVESHPSNLIYKHELPVEREYCQRGEVLIPKVVILQSIALSDPLRIRHVRIEPLSVLLSVHTCMRMYIALDHSPLDFAPFDRNEIFTLPVRFGYNLGMHYVSGAIFGAGWVVGSLEILGSPGGLARSVSTGLRDFVSMPVQGLLRGPWGFFVGITHGSASLLRNITAGTVNSVTKLAASVARNLDRLSLDDEHLQRTEALRRSRPQGITHGFAQGLTGLGISLLGAVGGIARHTLEATSSVGVVTGLGKGLVGAVTKPISGAAELVALTGQGMLHTVGFNQMPVARAVDEQKLDVDEPSPEKIFTKLLPRLINTDQVLFLSFAALETVYGLKSIYVALTTSLVVLISLQKDEVIEVISIDRAYPLIDESDRTLVNLNVTSENVDESTELKCFQYGRVLQYIQDSTEDCVALARTEMSKINFGTPKADHKISFFMDKHLAQHLVNYIRLLQNCKRKK</sequence>
<proteinExistence type="predicted"/>
<evidence type="ECO:0000256" key="2">
    <source>
        <dbReference type="SAM" id="MobiDB-lite"/>
    </source>
</evidence>
<keyword evidence="1" id="KW-0813">Transport</keyword>
<organism evidence="4 5">
    <name type="scientific">Pseudolycoriella hygida</name>
    <dbReference type="NCBI Taxonomy" id="35572"/>
    <lineage>
        <taxon>Eukaryota</taxon>
        <taxon>Metazoa</taxon>
        <taxon>Ecdysozoa</taxon>
        <taxon>Arthropoda</taxon>
        <taxon>Hexapoda</taxon>
        <taxon>Insecta</taxon>
        <taxon>Pterygota</taxon>
        <taxon>Neoptera</taxon>
        <taxon>Endopterygota</taxon>
        <taxon>Diptera</taxon>
        <taxon>Nematocera</taxon>
        <taxon>Sciaroidea</taxon>
        <taxon>Sciaridae</taxon>
        <taxon>Pseudolycoriella</taxon>
    </lineage>
</organism>
<evidence type="ECO:0000313" key="4">
    <source>
        <dbReference type="EMBL" id="KAJ6640172.1"/>
    </source>
</evidence>
<feature type="region of interest" description="Disordered" evidence="2">
    <location>
        <begin position="1497"/>
        <end position="1517"/>
    </location>
</feature>
<name>A0A9Q0S0U9_9DIPT</name>
<gene>
    <name evidence="4" type="primary">Vps13b</name>
    <name evidence="4" type="ORF">Bhyg_12921</name>
</gene>
<dbReference type="InterPro" id="IPR026854">
    <property type="entry name" value="VPS13_N"/>
</dbReference>
<feature type="region of interest" description="Disordered" evidence="2">
    <location>
        <begin position="848"/>
        <end position="883"/>
    </location>
</feature>
<dbReference type="PANTHER" id="PTHR12517:SF0">
    <property type="entry name" value="INTERMEMBRANE LIPID TRANSFER PROTEIN VPS13B"/>
    <property type="match status" value="1"/>
</dbReference>